<dbReference type="GO" id="GO:0000981">
    <property type="term" value="F:DNA-binding transcription factor activity, RNA polymerase II-specific"/>
    <property type="evidence" value="ECO:0007669"/>
    <property type="project" value="InterPro"/>
</dbReference>
<dbReference type="Proteomes" id="UP000799757">
    <property type="component" value="Unassembled WGS sequence"/>
</dbReference>
<accession>A0A6A6XV33</accession>
<gene>
    <name evidence="4" type="ORF">K505DRAFT_355826</name>
</gene>
<protein>
    <recommendedName>
        <fullName evidence="3">Zn(2)-C6 fungal-type domain-containing protein</fullName>
    </recommendedName>
</protein>
<evidence type="ECO:0000313" key="5">
    <source>
        <dbReference type="Proteomes" id="UP000799757"/>
    </source>
</evidence>
<evidence type="ECO:0000313" key="4">
    <source>
        <dbReference type="EMBL" id="KAF2800259.1"/>
    </source>
</evidence>
<dbReference type="PANTHER" id="PTHR37534">
    <property type="entry name" value="TRANSCRIPTIONAL ACTIVATOR PROTEIN UGA3"/>
    <property type="match status" value="1"/>
</dbReference>
<reference evidence="4" key="1">
    <citation type="journal article" date="2020" name="Stud. Mycol.">
        <title>101 Dothideomycetes genomes: a test case for predicting lifestyles and emergence of pathogens.</title>
        <authorList>
            <person name="Haridas S."/>
            <person name="Albert R."/>
            <person name="Binder M."/>
            <person name="Bloem J."/>
            <person name="Labutti K."/>
            <person name="Salamov A."/>
            <person name="Andreopoulos B."/>
            <person name="Baker S."/>
            <person name="Barry K."/>
            <person name="Bills G."/>
            <person name="Bluhm B."/>
            <person name="Cannon C."/>
            <person name="Castanera R."/>
            <person name="Culley D."/>
            <person name="Daum C."/>
            <person name="Ezra D."/>
            <person name="Gonzalez J."/>
            <person name="Henrissat B."/>
            <person name="Kuo A."/>
            <person name="Liang C."/>
            <person name="Lipzen A."/>
            <person name="Lutzoni F."/>
            <person name="Magnuson J."/>
            <person name="Mondo S."/>
            <person name="Nolan M."/>
            <person name="Ohm R."/>
            <person name="Pangilinan J."/>
            <person name="Park H.-J."/>
            <person name="Ramirez L."/>
            <person name="Alfaro M."/>
            <person name="Sun H."/>
            <person name="Tritt A."/>
            <person name="Yoshinaga Y."/>
            <person name="Zwiers L.-H."/>
            <person name="Turgeon B."/>
            <person name="Goodwin S."/>
            <person name="Spatafora J."/>
            <person name="Crous P."/>
            <person name="Grigoriev I."/>
        </authorList>
    </citation>
    <scope>NUCLEOTIDE SEQUENCE</scope>
    <source>
        <strain evidence="4">CBS 109.77</strain>
    </source>
</reference>
<keyword evidence="5" id="KW-1185">Reference proteome</keyword>
<dbReference type="InterPro" id="IPR001138">
    <property type="entry name" value="Zn2Cys6_DnaBD"/>
</dbReference>
<dbReference type="GO" id="GO:0008270">
    <property type="term" value="F:zinc ion binding"/>
    <property type="evidence" value="ECO:0007669"/>
    <property type="project" value="InterPro"/>
</dbReference>
<proteinExistence type="predicted"/>
<dbReference type="InterPro" id="IPR036864">
    <property type="entry name" value="Zn2-C6_fun-type_DNA-bd_sf"/>
</dbReference>
<name>A0A6A6XV33_9PLEO</name>
<dbReference type="SMART" id="SM00066">
    <property type="entry name" value="GAL4"/>
    <property type="match status" value="1"/>
</dbReference>
<feature type="region of interest" description="Disordered" evidence="2">
    <location>
        <begin position="1"/>
        <end position="23"/>
    </location>
</feature>
<dbReference type="GO" id="GO:0005634">
    <property type="term" value="C:nucleus"/>
    <property type="evidence" value="ECO:0007669"/>
    <property type="project" value="TreeGrafter"/>
</dbReference>
<evidence type="ECO:0000259" key="3">
    <source>
        <dbReference type="PROSITE" id="PS50048"/>
    </source>
</evidence>
<dbReference type="Gene3D" id="4.10.240.10">
    <property type="entry name" value="Zn(2)-C6 fungal-type DNA-binding domain"/>
    <property type="match status" value="1"/>
</dbReference>
<dbReference type="PROSITE" id="PS00463">
    <property type="entry name" value="ZN2_CY6_FUNGAL_1"/>
    <property type="match status" value="1"/>
</dbReference>
<dbReference type="PROSITE" id="PS50048">
    <property type="entry name" value="ZN2_CY6_FUNGAL_2"/>
    <property type="match status" value="1"/>
</dbReference>
<dbReference type="GO" id="GO:0045944">
    <property type="term" value="P:positive regulation of transcription by RNA polymerase II"/>
    <property type="evidence" value="ECO:0007669"/>
    <property type="project" value="TreeGrafter"/>
</dbReference>
<dbReference type="Pfam" id="PF00172">
    <property type="entry name" value="Zn_clus"/>
    <property type="match status" value="1"/>
</dbReference>
<sequence>MEDSEKADGAESSAQTRPKRSRTGCLTCRTRRRKCDEGKPTCQNCTAKGFECRYAAAFQILGKNNFTPEVASKVEYTTLKFISGKREEGTDEANEVKDRHETPAERSPIVTFISPVEAKVTEAPQSQEAMPPASSPSTDSYEFALHGLLALGSGTGGVVNAEVNFSPRTGSGDNASMNTVQGEINMDQIVPTIEDFNAEKNVENQIVEDWRSINVPSSVGFEEVPHERVLELLKHYRYDVATWLDICDMGQTFGCEVLHLSTESTSIRYGLLALADKSLNKSEARTPNIALLADIFRQQDHTLDAMHTALLDVMTIAGNVCVDVSKFWLEEEDAILRNSVINTLFLEIGNNSFASSMYWLLVRLQLSVALMSSFTHRIPLQIPITMVATRTFFSGANADDVSQYTHDAVALCVDAAMYCQGDEDKWLQQRYAQTRADIWGTLVRGFEKWFTSRPQDFQAIIELYPRDGRRSEDEFPTLVFSSGAAILANQLCHTGMLLLLQNKPRFAGQANSNSPFMSTLWHTHRVCGIGINNDRRECWDPCLLASLLVAARMATHQSQHIIILSTLEGIQKLTGWDISHHLNNLRTEWRLAEAW</sequence>
<dbReference type="GO" id="GO:0000976">
    <property type="term" value="F:transcription cis-regulatory region binding"/>
    <property type="evidence" value="ECO:0007669"/>
    <property type="project" value="TreeGrafter"/>
</dbReference>
<dbReference type="EMBL" id="MU001750">
    <property type="protein sequence ID" value="KAF2800259.1"/>
    <property type="molecule type" value="Genomic_DNA"/>
</dbReference>
<dbReference type="OrthoDB" id="4475584at2759"/>
<evidence type="ECO:0000256" key="1">
    <source>
        <dbReference type="ARBA" id="ARBA00023242"/>
    </source>
</evidence>
<dbReference type="PANTHER" id="PTHR37534:SF9">
    <property type="entry name" value="ZN(II)2CYS6 TRANSCRIPTION FACTOR (EUROFUNG)"/>
    <property type="match status" value="1"/>
</dbReference>
<evidence type="ECO:0000256" key="2">
    <source>
        <dbReference type="SAM" id="MobiDB-lite"/>
    </source>
</evidence>
<organism evidence="4 5">
    <name type="scientific">Melanomma pulvis-pyrius CBS 109.77</name>
    <dbReference type="NCBI Taxonomy" id="1314802"/>
    <lineage>
        <taxon>Eukaryota</taxon>
        <taxon>Fungi</taxon>
        <taxon>Dikarya</taxon>
        <taxon>Ascomycota</taxon>
        <taxon>Pezizomycotina</taxon>
        <taxon>Dothideomycetes</taxon>
        <taxon>Pleosporomycetidae</taxon>
        <taxon>Pleosporales</taxon>
        <taxon>Melanommataceae</taxon>
        <taxon>Melanomma</taxon>
    </lineage>
</organism>
<dbReference type="CDD" id="cd00067">
    <property type="entry name" value="GAL4"/>
    <property type="match status" value="1"/>
</dbReference>
<keyword evidence="1" id="KW-0539">Nucleus</keyword>
<dbReference type="AlphaFoldDB" id="A0A6A6XV33"/>
<feature type="domain" description="Zn(2)-C6 fungal-type" evidence="3">
    <location>
        <begin position="24"/>
        <end position="54"/>
    </location>
</feature>
<dbReference type="SUPFAM" id="SSF57701">
    <property type="entry name" value="Zn2/Cys6 DNA-binding domain"/>
    <property type="match status" value="1"/>
</dbReference>